<evidence type="ECO:0000313" key="7">
    <source>
        <dbReference type="Proteomes" id="UP000594261"/>
    </source>
</evidence>
<keyword evidence="4" id="KW-0732">Signal</keyword>
<accession>A0A7N2MVS3</accession>
<dbReference type="GO" id="GO:0000287">
    <property type="term" value="F:magnesium ion binding"/>
    <property type="evidence" value="ECO:0007669"/>
    <property type="project" value="InterPro"/>
</dbReference>
<feature type="chain" id="PRO_5029565601" description="Terpene synthase metal-binding domain-containing protein" evidence="4">
    <location>
        <begin position="30"/>
        <end position="105"/>
    </location>
</feature>
<keyword evidence="2" id="KW-0479">Metal-binding</keyword>
<dbReference type="PANTHER" id="PTHR31225:SF221">
    <property type="entry name" value="(-)-GERMACRENE D SYNTHASE"/>
    <property type="match status" value="1"/>
</dbReference>
<name>A0A7N2MVS3_QUELO</name>
<dbReference type="Pfam" id="PF03936">
    <property type="entry name" value="Terpene_synth_C"/>
    <property type="match status" value="1"/>
</dbReference>
<dbReference type="InterPro" id="IPR005630">
    <property type="entry name" value="Terpene_synthase_metal-bd"/>
</dbReference>
<keyword evidence="3" id="KW-0456">Lyase</keyword>
<dbReference type="EMBL" id="LRBV02000011">
    <property type="status" value="NOT_ANNOTATED_CDS"/>
    <property type="molecule type" value="Genomic_DNA"/>
</dbReference>
<keyword evidence="7" id="KW-1185">Reference proteome</keyword>
<dbReference type="Gene3D" id="1.10.600.10">
    <property type="entry name" value="Farnesyl Diphosphate Synthase"/>
    <property type="match status" value="1"/>
</dbReference>
<evidence type="ECO:0000313" key="6">
    <source>
        <dbReference type="EnsemblPlants" id="QL11p016733:mrna"/>
    </source>
</evidence>
<evidence type="ECO:0000256" key="2">
    <source>
        <dbReference type="ARBA" id="ARBA00022723"/>
    </source>
</evidence>
<protein>
    <recommendedName>
        <fullName evidence="5">Terpene synthase metal-binding domain-containing protein</fullName>
    </recommendedName>
</protein>
<dbReference type="AlphaFoldDB" id="A0A7N2MVS3"/>
<dbReference type="PANTHER" id="PTHR31225">
    <property type="entry name" value="OS04G0344100 PROTEIN-RELATED"/>
    <property type="match status" value="1"/>
</dbReference>
<evidence type="ECO:0000256" key="4">
    <source>
        <dbReference type="SAM" id="SignalP"/>
    </source>
</evidence>
<feature type="domain" description="Terpene synthase metal-binding" evidence="5">
    <location>
        <begin position="1"/>
        <end position="97"/>
    </location>
</feature>
<evidence type="ECO:0000256" key="3">
    <source>
        <dbReference type="ARBA" id="ARBA00023239"/>
    </source>
</evidence>
<evidence type="ECO:0000259" key="5">
    <source>
        <dbReference type="Pfam" id="PF03936"/>
    </source>
</evidence>
<dbReference type="OMA" id="LASCIQI"/>
<dbReference type="GO" id="GO:0010333">
    <property type="term" value="F:terpene synthase activity"/>
    <property type="evidence" value="ECO:0007669"/>
    <property type="project" value="InterPro"/>
</dbReference>
<dbReference type="SUPFAM" id="SSF48576">
    <property type="entry name" value="Terpenoid synthases"/>
    <property type="match status" value="1"/>
</dbReference>
<evidence type="ECO:0000256" key="1">
    <source>
        <dbReference type="ARBA" id="ARBA00001946"/>
    </source>
</evidence>
<reference evidence="6 7" key="1">
    <citation type="journal article" date="2016" name="G3 (Bethesda)">
        <title>First Draft Assembly and Annotation of the Genome of a California Endemic Oak Quercus lobata Nee (Fagaceae).</title>
        <authorList>
            <person name="Sork V.L."/>
            <person name="Fitz-Gibbon S.T."/>
            <person name="Puiu D."/>
            <person name="Crepeau M."/>
            <person name="Gugger P.F."/>
            <person name="Sherman R."/>
            <person name="Stevens K."/>
            <person name="Langley C.H."/>
            <person name="Pellegrini M."/>
            <person name="Salzberg S.L."/>
        </authorList>
    </citation>
    <scope>NUCLEOTIDE SEQUENCE [LARGE SCALE GENOMIC DNA]</scope>
    <source>
        <strain evidence="6 7">cv. SW786</strain>
    </source>
</reference>
<organism evidence="6 7">
    <name type="scientific">Quercus lobata</name>
    <name type="common">Valley oak</name>
    <dbReference type="NCBI Taxonomy" id="97700"/>
    <lineage>
        <taxon>Eukaryota</taxon>
        <taxon>Viridiplantae</taxon>
        <taxon>Streptophyta</taxon>
        <taxon>Embryophyta</taxon>
        <taxon>Tracheophyta</taxon>
        <taxon>Spermatophyta</taxon>
        <taxon>Magnoliopsida</taxon>
        <taxon>eudicotyledons</taxon>
        <taxon>Gunneridae</taxon>
        <taxon>Pentapetalae</taxon>
        <taxon>rosids</taxon>
        <taxon>fabids</taxon>
        <taxon>Fagales</taxon>
        <taxon>Fagaceae</taxon>
        <taxon>Quercus</taxon>
    </lineage>
</organism>
<dbReference type="EnsemblPlants" id="QL11p016733:mrna">
    <property type="protein sequence ID" value="QL11p016733:mrna"/>
    <property type="gene ID" value="QL11p016733"/>
</dbReference>
<sequence>MSNALISCGYLLLSTISFIFIGDIATKEALEWVIKEPKIVRAASIICRLMDDVVSNEFEQERGHVVLGIECYMKQYGVSKQEAHDEFRKQIMNAWKDKNKECNTP</sequence>
<dbReference type="Proteomes" id="UP000594261">
    <property type="component" value="Chromosome 11"/>
</dbReference>
<dbReference type="InterPro" id="IPR008949">
    <property type="entry name" value="Isoprenoid_synthase_dom_sf"/>
</dbReference>
<dbReference type="InterPro" id="IPR050148">
    <property type="entry name" value="Terpene_synthase-like"/>
</dbReference>
<dbReference type="GO" id="GO:0016114">
    <property type="term" value="P:terpenoid biosynthetic process"/>
    <property type="evidence" value="ECO:0007669"/>
    <property type="project" value="InterPro"/>
</dbReference>
<reference evidence="6" key="2">
    <citation type="submission" date="2021-01" db="UniProtKB">
        <authorList>
            <consortium name="EnsemblPlants"/>
        </authorList>
    </citation>
    <scope>IDENTIFICATION</scope>
</reference>
<proteinExistence type="predicted"/>
<dbReference type="Gramene" id="QL11p016733:mrna">
    <property type="protein sequence ID" value="QL11p016733:mrna"/>
    <property type="gene ID" value="QL11p016733"/>
</dbReference>
<feature type="signal peptide" evidence="4">
    <location>
        <begin position="1"/>
        <end position="29"/>
    </location>
</feature>
<comment type="cofactor">
    <cofactor evidence="1">
        <name>Mg(2+)</name>
        <dbReference type="ChEBI" id="CHEBI:18420"/>
    </cofactor>
</comment>
<dbReference type="InParanoid" id="A0A7N2MVS3"/>